<evidence type="ECO:0000256" key="3">
    <source>
        <dbReference type="ARBA" id="ARBA00023002"/>
    </source>
</evidence>
<reference evidence="6 7" key="1">
    <citation type="journal article" date="2016" name="Genome Announc.">
        <title>Draft Whole-Genome Sequence of Trichoderma gamsii T6085, a Promising Biocontrol Agent of Fusarium Head Blight on Wheat.</title>
        <authorList>
            <person name="Baroncelli R."/>
            <person name="Zapparata A."/>
            <person name="Piaggeschi G."/>
            <person name="Sarrocco S."/>
            <person name="Vannacci G."/>
        </authorList>
    </citation>
    <scope>NUCLEOTIDE SEQUENCE [LARGE SCALE GENOMIC DNA]</scope>
    <source>
        <strain evidence="6 7">T6085</strain>
    </source>
</reference>
<keyword evidence="5" id="KW-0472">Membrane</keyword>
<proteinExistence type="inferred from homology"/>
<dbReference type="AlphaFoldDB" id="A0A2P4ZNJ3"/>
<evidence type="ECO:0000256" key="5">
    <source>
        <dbReference type="SAM" id="Phobius"/>
    </source>
</evidence>
<evidence type="ECO:0000256" key="2">
    <source>
        <dbReference type="ARBA" id="ARBA00022857"/>
    </source>
</evidence>
<evidence type="ECO:0000313" key="7">
    <source>
        <dbReference type="Proteomes" id="UP000054821"/>
    </source>
</evidence>
<dbReference type="PANTHER" id="PTHR43976:SF16">
    <property type="entry name" value="SHORT-CHAIN DEHYDROGENASE_REDUCTASE FAMILY PROTEIN"/>
    <property type="match status" value="1"/>
</dbReference>
<dbReference type="Proteomes" id="UP000054821">
    <property type="component" value="Unassembled WGS sequence"/>
</dbReference>
<keyword evidence="3" id="KW-0560">Oxidoreductase</keyword>
<dbReference type="PRINTS" id="PR00080">
    <property type="entry name" value="SDRFAMILY"/>
</dbReference>
<organism evidence="6 7">
    <name type="scientific">Trichoderma gamsii</name>
    <dbReference type="NCBI Taxonomy" id="398673"/>
    <lineage>
        <taxon>Eukaryota</taxon>
        <taxon>Fungi</taxon>
        <taxon>Dikarya</taxon>
        <taxon>Ascomycota</taxon>
        <taxon>Pezizomycotina</taxon>
        <taxon>Sordariomycetes</taxon>
        <taxon>Hypocreomycetidae</taxon>
        <taxon>Hypocreales</taxon>
        <taxon>Hypocreaceae</taxon>
        <taxon>Trichoderma</taxon>
    </lineage>
</organism>
<dbReference type="GeneID" id="29983400"/>
<dbReference type="Gene3D" id="3.40.50.720">
    <property type="entry name" value="NAD(P)-binding Rossmann-like Domain"/>
    <property type="match status" value="1"/>
</dbReference>
<comment type="caution">
    <text evidence="6">The sequence shown here is derived from an EMBL/GenBank/DDBJ whole genome shotgun (WGS) entry which is preliminary data.</text>
</comment>
<dbReference type="PRINTS" id="PR00081">
    <property type="entry name" value="GDHRDH"/>
</dbReference>
<protein>
    <recommendedName>
        <fullName evidence="8">Oxidoreductase</fullName>
    </recommendedName>
</protein>
<accession>A0A2P4ZNJ3</accession>
<dbReference type="InterPro" id="IPR002347">
    <property type="entry name" value="SDR_fam"/>
</dbReference>
<evidence type="ECO:0000256" key="1">
    <source>
        <dbReference type="ARBA" id="ARBA00006484"/>
    </source>
</evidence>
<dbReference type="PROSITE" id="PS00061">
    <property type="entry name" value="ADH_SHORT"/>
    <property type="match status" value="1"/>
</dbReference>
<dbReference type="STRING" id="398673.A0A2P4ZNJ3"/>
<evidence type="ECO:0000256" key="4">
    <source>
        <dbReference type="RuleBase" id="RU000363"/>
    </source>
</evidence>
<evidence type="ECO:0008006" key="8">
    <source>
        <dbReference type="Google" id="ProtNLM"/>
    </source>
</evidence>
<comment type="similarity">
    <text evidence="1 4">Belongs to the short-chain dehydrogenases/reductases (SDR) family.</text>
</comment>
<evidence type="ECO:0000313" key="6">
    <source>
        <dbReference type="EMBL" id="PON25860.1"/>
    </source>
</evidence>
<dbReference type="InterPro" id="IPR036291">
    <property type="entry name" value="NAD(P)-bd_dom_sf"/>
</dbReference>
<dbReference type="PANTHER" id="PTHR43976">
    <property type="entry name" value="SHORT CHAIN DEHYDROGENASE"/>
    <property type="match status" value="1"/>
</dbReference>
<dbReference type="Pfam" id="PF00106">
    <property type="entry name" value="adh_short"/>
    <property type="match status" value="1"/>
</dbReference>
<name>A0A2P4ZNJ3_9HYPO</name>
<gene>
    <name evidence="6" type="ORF">TGAM01_v205297</name>
</gene>
<dbReference type="GO" id="GO:0016491">
    <property type="term" value="F:oxidoreductase activity"/>
    <property type="evidence" value="ECO:0007669"/>
    <property type="project" value="UniProtKB-KW"/>
</dbReference>
<keyword evidence="7" id="KW-1185">Reference proteome</keyword>
<dbReference type="SUPFAM" id="SSF51735">
    <property type="entry name" value="NAD(P)-binding Rossmann-fold domains"/>
    <property type="match status" value="1"/>
</dbReference>
<keyword evidence="5" id="KW-1133">Transmembrane helix</keyword>
<sequence>MPLQVHVSLQQHRTRIVSFLLTQVVSPSVLPLFFVCIMSRHSFLITGASSGLGLEIALEALKQGHVVAAGARNPSEAAKQHPEVQQLGGKWVELDVTRADTKESVARIVKDAGVDVLINCAGYGILGSLENTDEDEFIAQVNTNTFGTMRTIKGALPHFRSLAESGGATIVNIGSLVTFGHFPACSAYGASKGAVEGLSETLALEVGPAKVRVVLIDLGIFRTRFLHAAVKPKSGLHEAYVGGSVDNTVSFLDGVAGKQPGDPALAGKRIVEIVDGTGLAKDLATQGYGKLLRVPLGSDAFEALKGKEASLAELHALETLARSTDFAN</sequence>
<keyword evidence="2" id="KW-0521">NADP</keyword>
<dbReference type="RefSeq" id="XP_024405648.1">
    <property type="nucleotide sequence ID" value="XM_024549615.1"/>
</dbReference>
<dbReference type="InterPro" id="IPR020904">
    <property type="entry name" value="Sc_DH/Rdtase_CS"/>
</dbReference>
<dbReference type="EMBL" id="JPDN02000016">
    <property type="protein sequence ID" value="PON25860.1"/>
    <property type="molecule type" value="Genomic_DNA"/>
</dbReference>
<feature type="transmembrane region" description="Helical" evidence="5">
    <location>
        <begin position="16"/>
        <end position="37"/>
    </location>
</feature>
<keyword evidence="5" id="KW-0812">Transmembrane</keyword>
<dbReference type="InterPro" id="IPR051911">
    <property type="entry name" value="SDR_oxidoreductase"/>
</dbReference>